<dbReference type="Pfam" id="PF13302">
    <property type="entry name" value="Acetyltransf_3"/>
    <property type="match status" value="1"/>
</dbReference>
<dbReference type="AlphaFoldDB" id="F5L625"/>
<feature type="domain" description="N-acetyltransferase" evidence="1">
    <location>
        <begin position="58"/>
        <end position="162"/>
    </location>
</feature>
<accession>F5L625</accession>
<dbReference type="eggNOG" id="COG1670">
    <property type="taxonomic scope" value="Bacteria"/>
</dbReference>
<evidence type="ECO:0000259" key="1">
    <source>
        <dbReference type="Pfam" id="PF13302"/>
    </source>
</evidence>
<dbReference type="CDD" id="cd04301">
    <property type="entry name" value="NAT_SF"/>
    <property type="match status" value="1"/>
</dbReference>
<sequence>MQGDQTVGVTPWVRAHTGLKGVRHRYFQEISKKLETTAEILENKENDNTLIGGEKMIELRHFEPADFDQLISWVPTPEFLLQWGGPEFRFPLDNEQLERYIAGANRDGAERLIYKVVHTETQKVIGHISLGKIDREHRSARIGKVLVGEPAMRGQGIGEQMVIRSEH</sequence>
<dbReference type="InterPro" id="IPR000182">
    <property type="entry name" value="GNAT_dom"/>
</dbReference>
<name>F5L625_CALTT</name>
<dbReference type="SUPFAM" id="SSF55729">
    <property type="entry name" value="Acyl-CoA N-acyltransferases (Nat)"/>
    <property type="match status" value="1"/>
</dbReference>
<reference evidence="2 3" key="1">
    <citation type="journal article" date="2011" name="J. Bacteriol.">
        <title>Draft genome sequence of the thermoalkaliphilic Caldalkalibacillus thermarum strain TA2.A1.</title>
        <authorList>
            <person name="Kalamorz F."/>
            <person name="Keis S."/>
            <person name="McMillan D.G."/>
            <person name="Olsson K."/>
            <person name="Stanton J.A."/>
            <person name="Stockwell P."/>
            <person name="Black M.A."/>
            <person name="Klingeman D.M."/>
            <person name="Land M.L."/>
            <person name="Han C.S."/>
            <person name="Martin S.L."/>
            <person name="Becher S.A."/>
            <person name="Peddie C.J."/>
            <person name="Morgan H.W."/>
            <person name="Matthies D."/>
            <person name="Preiss L."/>
            <person name="Meier T."/>
            <person name="Brown S.D."/>
            <person name="Cook G.M."/>
        </authorList>
    </citation>
    <scope>NUCLEOTIDE SEQUENCE [LARGE SCALE GENOMIC DNA]</scope>
    <source>
        <strain evidence="2 3">TA2.A1</strain>
    </source>
</reference>
<gene>
    <name evidence="2" type="ORF">CathTA2_1238</name>
</gene>
<dbReference type="InterPro" id="IPR016181">
    <property type="entry name" value="Acyl_CoA_acyltransferase"/>
</dbReference>
<comment type="caution">
    <text evidence="2">The sequence shown here is derived from an EMBL/GenBank/DDBJ whole genome shotgun (WGS) entry which is preliminary data.</text>
</comment>
<dbReference type="Gene3D" id="3.40.630.30">
    <property type="match status" value="1"/>
</dbReference>
<proteinExistence type="predicted"/>
<dbReference type="RefSeq" id="WP_007504115.1">
    <property type="nucleotide sequence ID" value="NZ_AFCE01000119.1"/>
</dbReference>
<dbReference type="PANTHER" id="PTHR43415">
    <property type="entry name" value="SPERMIDINE N(1)-ACETYLTRANSFERASE"/>
    <property type="match status" value="1"/>
</dbReference>
<dbReference type="PANTHER" id="PTHR43415:SF5">
    <property type="entry name" value="ACETYLTRANSFERASE"/>
    <property type="match status" value="1"/>
</dbReference>
<dbReference type="EMBL" id="AFCE01000119">
    <property type="protein sequence ID" value="EGL83228.1"/>
    <property type="molecule type" value="Genomic_DNA"/>
</dbReference>
<evidence type="ECO:0000313" key="3">
    <source>
        <dbReference type="Proteomes" id="UP000010716"/>
    </source>
</evidence>
<dbReference type="Proteomes" id="UP000010716">
    <property type="component" value="Unassembled WGS sequence"/>
</dbReference>
<dbReference type="GO" id="GO:0016747">
    <property type="term" value="F:acyltransferase activity, transferring groups other than amino-acyl groups"/>
    <property type="evidence" value="ECO:0007669"/>
    <property type="project" value="InterPro"/>
</dbReference>
<protein>
    <recommendedName>
        <fullName evidence="1">N-acetyltransferase domain-containing protein</fullName>
    </recommendedName>
</protein>
<organism evidence="2 3">
    <name type="scientific">Caldalkalibacillus thermarum (strain TA2.A1)</name>
    <dbReference type="NCBI Taxonomy" id="986075"/>
    <lineage>
        <taxon>Bacteria</taxon>
        <taxon>Bacillati</taxon>
        <taxon>Bacillota</taxon>
        <taxon>Bacilli</taxon>
        <taxon>Bacillales</taxon>
        <taxon>Bacillaceae</taxon>
        <taxon>Caldalkalibacillus</taxon>
    </lineage>
</organism>
<evidence type="ECO:0000313" key="2">
    <source>
        <dbReference type="EMBL" id="EGL83228.1"/>
    </source>
</evidence>